<feature type="domain" description="Plastocyanin-like" evidence="3">
    <location>
        <begin position="82"/>
        <end position="180"/>
    </location>
</feature>
<evidence type="ECO:0000313" key="5">
    <source>
        <dbReference type="Proteomes" id="UP000006729"/>
    </source>
</evidence>
<gene>
    <name evidence="4" type="ORF">POPTR_016G083400</name>
</gene>
<dbReference type="Proteomes" id="UP000006729">
    <property type="component" value="Chromosome 16"/>
</dbReference>
<dbReference type="Gene3D" id="2.60.40.420">
    <property type="entry name" value="Cupredoxins - blue copper proteins"/>
    <property type="match status" value="1"/>
</dbReference>
<dbReference type="AlphaFoldDB" id="A0A2K1XCP9"/>
<dbReference type="Pfam" id="PF07731">
    <property type="entry name" value="Cu-oxidase_2"/>
    <property type="match status" value="1"/>
</dbReference>
<evidence type="ECO:0000256" key="1">
    <source>
        <dbReference type="ARBA" id="ARBA00002075"/>
    </source>
</evidence>
<dbReference type="SUPFAM" id="SSF49503">
    <property type="entry name" value="Cupredoxins"/>
    <property type="match status" value="1"/>
</dbReference>
<evidence type="ECO:0000256" key="2">
    <source>
        <dbReference type="ARBA" id="ARBA00010609"/>
    </source>
</evidence>
<dbReference type="EMBL" id="CM009305">
    <property type="protein sequence ID" value="PNS98543.1"/>
    <property type="molecule type" value="Genomic_DNA"/>
</dbReference>
<dbReference type="InterPro" id="IPR008972">
    <property type="entry name" value="Cupredoxin"/>
</dbReference>
<protein>
    <recommendedName>
        <fullName evidence="3">Plastocyanin-like domain-containing protein</fullName>
    </recommendedName>
</protein>
<proteinExistence type="inferred from homology"/>
<organism evidence="4 5">
    <name type="scientific">Populus trichocarpa</name>
    <name type="common">Western balsam poplar</name>
    <name type="synonym">Populus balsamifera subsp. trichocarpa</name>
    <dbReference type="NCBI Taxonomy" id="3694"/>
    <lineage>
        <taxon>Eukaryota</taxon>
        <taxon>Viridiplantae</taxon>
        <taxon>Streptophyta</taxon>
        <taxon>Embryophyta</taxon>
        <taxon>Tracheophyta</taxon>
        <taxon>Spermatophyta</taxon>
        <taxon>Magnoliopsida</taxon>
        <taxon>eudicotyledons</taxon>
        <taxon>Gunneridae</taxon>
        <taxon>Pentapetalae</taxon>
        <taxon>rosids</taxon>
        <taxon>fabids</taxon>
        <taxon>Malpighiales</taxon>
        <taxon>Salicaceae</taxon>
        <taxon>Saliceae</taxon>
        <taxon>Populus</taxon>
    </lineage>
</organism>
<dbReference type="InterPro" id="IPR011706">
    <property type="entry name" value="Cu-oxidase_C"/>
</dbReference>
<dbReference type="GO" id="GO:0005507">
    <property type="term" value="F:copper ion binding"/>
    <property type="evidence" value="ECO:0007669"/>
    <property type="project" value="InterPro"/>
</dbReference>
<dbReference type="PANTHER" id="PTHR11709">
    <property type="entry name" value="MULTI-COPPER OXIDASE"/>
    <property type="match status" value="1"/>
</dbReference>
<dbReference type="InterPro" id="IPR045087">
    <property type="entry name" value="Cu-oxidase_fam"/>
</dbReference>
<keyword evidence="5" id="KW-1185">Reference proteome</keyword>
<reference evidence="4 5" key="1">
    <citation type="journal article" date="2006" name="Science">
        <title>The genome of black cottonwood, Populus trichocarpa (Torr. &amp; Gray).</title>
        <authorList>
            <person name="Tuskan G.A."/>
            <person name="Difazio S."/>
            <person name="Jansson S."/>
            <person name="Bohlmann J."/>
            <person name="Grigoriev I."/>
            <person name="Hellsten U."/>
            <person name="Putnam N."/>
            <person name="Ralph S."/>
            <person name="Rombauts S."/>
            <person name="Salamov A."/>
            <person name="Schein J."/>
            <person name="Sterck L."/>
            <person name="Aerts A."/>
            <person name="Bhalerao R.R."/>
            <person name="Bhalerao R.P."/>
            <person name="Blaudez D."/>
            <person name="Boerjan W."/>
            <person name="Brun A."/>
            <person name="Brunner A."/>
            <person name="Busov V."/>
            <person name="Campbell M."/>
            <person name="Carlson J."/>
            <person name="Chalot M."/>
            <person name="Chapman J."/>
            <person name="Chen G.L."/>
            <person name="Cooper D."/>
            <person name="Coutinho P.M."/>
            <person name="Couturier J."/>
            <person name="Covert S."/>
            <person name="Cronk Q."/>
            <person name="Cunningham R."/>
            <person name="Davis J."/>
            <person name="Degroeve S."/>
            <person name="Dejardin A."/>
            <person name="Depamphilis C."/>
            <person name="Detter J."/>
            <person name="Dirks B."/>
            <person name="Dubchak I."/>
            <person name="Duplessis S."/>
            <person name="Ehlting J."/>
            <person name="Ellis B."/>
            <person name="Gendler K."/>
            <person name="Goodstein D."/>
            <person name="Gribskov M."/>
            <person name="Grimwood J."/>
            <person name="Groover A."/>
            <person name="Gunter L."/>
            <person name="Hamberger B."/>
            <person name="Heinze B."/>
            <person name="Helariutta Y."/>
            <person name="Henrissat B."/>
            <person name="Holligan D."/>
            <person name="Holt R."/>
            <person name="Huang W."/>
            <person name="Islam-Faridi N."/>
            <person name="Jones S."/>
            <person name="Jones-Rhoades M."/>
            <person name="Jorgensen R."/>
            <person name="Joshi C."/>
            <person name="Kangasjarvi J."/>
            <person name="Karlsson J."/>
            <person name="Kelleher C."/>
            <person name="Kirkpatrick R."/>
            <person name="Kirst M."/>
            <person name="Kohler A."/>
            <person name="Kalluri U."/>
            <person name="Larimer F."/>
            <person name="Leebens-Mack J."/>
            <person name="Leple J.C."/>
            <person name="Locascio P."/>
            <person name="Lou Y."/>
            <person name="Lucas S."/>
            <person name="Martin F."/>
            <person name="Montanini B."/>
            <person name="Napoli C."/>
            <person name="Nelson D.R."/>
            <person name="Nelson C."/>
            <person name="Nieminen K."/>
            <person name="Nilsson O."/>
            <person name="Pereda V."/>
            <person name="Peter G."/>
            <person name="Philippe R."/>
            <person name="Pilate G."/>
            <person name="Poliakov A."/>
            <person name="Razumovskaya J."/>
            <person name="Richardson P."/>
            <person name="Rinaldi C."/>
            <person name="Ritland K."/>
            <person name="Rouze P."/>
            <person name="Ryaboy D."/>
            <person name="Schmutz J."/>
            <person name="Schrader J."/>
            <person name="Segerman B."/>
            <person name="Shin H."/>
            <person name="Siddiqui A."/>
            <person name="Sterky F."/>
            <person name="Terry A."/>
            <person name="Tsai C.J."/>
            <person name="Uberbacher E."/>
            <person name="Unneberg P."/>
            <person name="Vahala J."/>
            <person name="Wall K."/>
            <person name="Wessler S."/>
            <person name="Yang G."/>
            <person name="Yin T."/>
            <person name="Douglas C."/>
            <person name="Marra M."/>
            <person name="Sandberg G."/>
            <person name="Van de Peer Y."/>
            <person name="Rokhsar D."/>
        </authorList>
    </citation>
    <scope>NUCLEOTIDE SEQUENCE [LARGE SCALE GENOMIC DNA]</scope>
    <source>
        <strain evidence="5">cv. Nisqually</strain>
    </source>
</reference>
<dbReference type="PANTHER" id="PTHR11709:SF262">
    <property type="entry name" value="LACCASE-14"/>
    <property type="match status" value="1"/>
</dbReference>
<comment type="similarity">
    <text evidence="2">Belongs to the multicopper oxidase family.</text>
</comment>
<dbReference type="GO" id="GO:0016491">
    <property type="term" value="F:oxidoreductase activity"/>
    <property type="evidence" value="ECO:0007669"/>
    <property type="project" value="InterPro"/>
</dbReference>
<dbReference type="STRING" id="3694.A0A2K1XCP9"/>
<evidence type="ECO:0000259" key="3">
    <source>
        <dbReference type="Pfam" id="PF07731"/>
    </source>
</evidence>
<dbReference type="InParanoid" id="A0A2K1XCP9"/>
<comment type="function">
    <text evidence="1">Lignin degradation and detoxification of lignin-derived products.</text>
</comment>
<sequence length="189" mass="21362">MEHRHKQFRSPVKAHVPQKVDTRLLFTISVNLLNCSTDKPCAGPFGKRFAASMNSISFVTPPSLDILQAYYYGVAGVFERNFPHKPPNEFNYTAENLPANLLTPSLGTEVRVLEYNASVEIMVVKIAIQVVKSFYVVGWGSGNFDPNNDPSRYNLVDPLKETTVEVPHNGWAAIRFRADNFFFRVDHKT</sequence>
<name>A0A2K1XCP9_POPTR</name>
<accession>A0A2K1XCP9</accession>
<evidence type="ECO:0000313" key="4">
    <source>
        <dbReference type="EMBL" id="PNS98543.1"/>
    </source>
</evidence>